<evidence type="ECO:0000313" key="5">
    <source>
        <dbReference type="Proteomes" id="UP000007360"/>
    </source>
</evidence>
<keyword evidence="2" id="KW-0812">Transmembrane</keyword>
<feature type="transmembrane region" description="Helical" evidence="2">
    <location>
        <begin position="96"/>
        <end position="113"/>
    </location>
</feature>
<protein>
    <recommendedName>
        <fullName evidence="3">DUF1616 domain-containing protein</fullName>
    </recommendedName>
</protein>
<dbReference type="RefSeq" id="WP_004030330.1">
    <property type="nucleotide sequence ID" value="NZ_AMPO01000004.1"/>
</dbReference>
<keyword evidence="2" id="KW-1133">Transmembrane helix</keyword>
<feature type="transmembrane region" description="Helical" evidence="2">
    <location>
        <begin position="631"/>
        <end position="648"/>
    </location>
</feature>
<feature type="transmembrane region" description="Helical" evidence="2">
    <location>
        <begin position="356"/>
        <end position="378"/>
    </location>
</feature>
<feature type="compositionally biased region" description="Basic and acidic residues" evidence="1">
    <location>
        <begin position="237"/>
        <end position="262"/>
    </location>
</feature>
<feature type="transmembrane region" description="Helical" evidence="2">
    <location>
        <begin position="420"/>
        <end position="438"/>
    </location>
</feature>
<keyword evidence="2" id="KW-0472">Membrane</keyword>
<feature type="domain" description="DUF1616" evidence="3">
    <location>
        <begin position="546"/>
        <end position="815"/>
    </location>
</feature>
<feature type="transmembrane region" description="Helical" evidence="2">
    <location>
        <begin position="601"/>
        <end position="619"/>
    </location>
</feature>
<feature type="transmembrane region" description="Helical" evidence="2">
    <location>
        <begin position="34"/>
        <end position="54"/>
    </location>
</feature>
<feature type="region of interest" description="Disordered" evidence="1">
    <location>
        <begin position="299"/>
        <end position="320"/>
    </location>
</feature>
<organism evidence="4 5">
    <name type="scientific">Methanobacterium formicicum (strain DSM 3637 / PP1)</name>
    <dbReference type="NCBI Taxonomy" id="1204725"/>
    <lineage>
        <taxon>Archaea</taxon>
        <taxon>Methanobacteriati</taxon>
        <taxon>Methanobacteriota</taxon>
        <taxon>Methanomada group</taxon>
        <taxon>Methanobacteria</taxon>
        <taxon>Methanobacteriales</taxon>
        <taxon>Methanobacteriaceae</taxon>
        <taxon>Methanobacterium</taxon>
    </lineage>
</organism>
<evidence type="ECO:0000259" key="3">
    <source>
        <dbReference type="Pfam" id="PF07760"/>
    </source>
</evidence>
<feature type="transmembrane region" description="Helical" evidence="2">
    <location>
        <begin position="539"/>
        <end position="559"/>
    </location>
</feature>
<keyword evidence="5" id="KW-1185">Reference proteome</keyword>
<dbReference type="Pfam" id="PF07760">
    <property type="entry name" value="DUF1616"/>
    <property type="match status" value="2"/>
</dbReference>
<feature type="transmembrane region" description="Helical" evidence="2">
    <location>
        <begin position="565"/>
        <end position="589"/>
    </location>
</feature>
<feature type="transmembrane region" description="Helical" evidence="2">
    <location>
        <begin position="66"/>
        <end position="84"/>
    </location>
</feature>
<evidence type="ECO:0000256" key="1">
    <source>
        <dbReference type="SAM" id="MobiDB-lite"/>
    </source>
</evidence>
<sequence>MKLSSQKDLLLIIILSIAVLIMSWLKLIKGYPLSLLPTILVLFLPGYALITAIWPSDEKMGWTLRLGLGFVLGLVFILFLPLILNSLKWTALTGSLNQILLIVTIVFSLIAMARRKEPTDELEPLRRDPQLTLEESIERATLMRQKAEAEANEYEDHYEGDGEYYEDEYYEEEPPEGEEPFQDEEEIPDEYYSEYDEGLEDETQGEPEEEPGEEQWKEPSKEFEEEPGDEFGEAPDIEPRKYQDLKNEKPIQYERIKDKYPLDEDESYPDEEYVPDYHEASQDEEDHSEQPRGVPFRVKEPVKTSPTDYESEMDKPVWGEEPTHKKPGFRNWDLVMILFLSGISLLFLYFNPLKTTTTSIVFFILLLFILGYAGLTIIFPDKSRTSSRNLLIASTIIAIILFILSFLAWNMHLLPAVPKYVVTIMFVASIILVAGAFLRKWYLPSSKEEVPEEISHYPDEGLEDREKEAEKTEEVTPSPEAKEETLRKLQAISTPVKTDKTVSSEDTPKSGSIVDTNKAGIVDEKDVKKTPPTVKPRNYHLDIILVVAITLLTVAFVLIPPLNKTFVRTILGILLVLFIPGYSLIAALFPKWGDLDGIERAALSFGLSIAVTPLIGLALNYTPWGIRLDPILISLTIFTLAMCVIAFLRRRSLPEEKRFFVPFGSFAKDIKGSFKGESKTERILSIILIISIILAISTTVYIIVKPKQGETFTEFYILGSNGTASNYPTNLTTGQNGSMIIGVVNHEYTTTDYLLVVKVNNTILKNQTLTLTNGQKVEIPYNFTAGSTGQKKLEFLLYKLPDNETAYRSLHLWMNVT</sequence>
<feature type="transmembrane region" description="Helical" evidence="2">
    <location>
        <begin position="9"/>
        <end position="28"/>
    </location>
</feature>
<evidence type="ECO:0000313" key="4">
    <source>
        <dbReference type="EMBL" id="EKF85892.1"/>
    </source>
</evidence>
<feature type="compositionally biased region" description="Acidic residues" evidence="1">
    <location>
        <begin position="223"/>
        <end position="236"/>
    </location>
</feature>
<reference evidence="4 5" key="1">
    <citation type="journal article" date="2012" name="J. Bacteriol.">
        <title>Draft genome sequence of Methanobacterium formicicum DSM 3637, an archaebacterium isolated from the methane producer amoeba Pelomyxa palustris.</title>
        <authorList>
            <person name="Gutierrez G."/>
        </authorList>
    </citation>
    <scope>NUCLEOTIDE SEQUENCE [LARGE SCALE GENOMIC DNA]</scope>
    <source>
        <strain evidence="5">DSM 3637 / PP1</strain>
    </source>
</reference>
<feature type="transmembrane region" description="Helical" evidence="2">
    <location>
        <begin position="683"/>
        <end position="704"/>
    </location>
</feature>
<accession>K2R3Y4</accession>
<feature type="transmembrane region" description="Helical" evidence="2">
    <location>
        <begin position="390"/>
        <end position="408"/>
    </location>
</feature>
<dbReference type="OrthoDB" id="82282at2157"/>
<feature type="domain" description="DUF1616" evidence="3">
    <location>
        <begin position="16"/>
        <end position="117"/>
    </location>
</feature>
<dbReference type="InterPro" id="IPR011674">
    <property type="entry name" value="DUF1616"/>
</dbReference>
<comment type="caution">
    <text evidence="4">The sequence shown here is derived from an EMBL/GenBank/DDBJ whole genome shotgun (WGS) entry which is preliminary data.</text>
</comment>
<name>K2R3Y4_METFP</name>
<dbReference type="EMBL" id="AMPO01000004">
    <property type="protein sequence ID" value="EKF85892.1"/>
    <property type="molecule type" value="Genomic_DNA"/>
</dbReference>
<gene>
    <name evidence="4" type="ORF">A994_05381</name>
</gene>
<dbReference type="Proteomes" id="UP000007360">
    <property type="component" value="Unassembled WGS sequence"/>
</dbReference>
<evidence type="ECO:0000256" key="2">
    <source>
        <dbReference type="SAM" id="Phobius"/>
    </source>
</evidence>
<feature type="region of interest" description="Disordered" evidence="1">
    <location>
        <begin position="452"/>
        <end position="482"/>
    </location>
</feature>
<feature type="region of interest" description="Disordered" evidence="1">
    <location>
        <begin position="196"/>
        <end position="270"/>
    </location>
</feature>
<proteinExistence type="predicted"/>
<feature type="transmembrane region" description="Helical" evidence="2">
    <location>
        <begin position="332"/>
        <end position="350"/>
    </location>
</feature>
<dbReference type="PATRIC" id="fig|1204725.3.peg.1078"/>
<dbReference type="AlphaFoldDB" id="K2R3Y4"/>
<feature type="compositionally biased region" description="Acidic residues" evidence="1">
    <location>
        <begin position="196"/>
        <end position="213"/>
    </location>
</feature>